<accession>J3EYC9</accession>
<sequence length="143" mass="14861">MTNGTAPTRQKDSLADVVEMLLDKGVVINADIAVTVGETELLGIKLRAAIASFETAAQYGLEFPEGTDMERVEAASGRGEIGKPPERGLTVRAGATDPDEPADEEMAADETSEVVAADASEDTADEESTAETESANASADDDN</sequence>
<protein>
    <submittedName>
        <fullName evidence="5">Gas vesicle protein GVPa</fullName>
    </submittedName>
</protein>
<comment type="similarity">
    <text evidence="3">Belongs to the gas vesicle GvpA family.</text>
</comment>
<dbReference type="PROSITE" id="PS00234">
    <property type="entry name" value="GAS_VESICLE_A_1"/>
    <property type="match status" value="1"/>
</dbReference>
<name>J3EYC9_9EURY</name>
<feature type="region of interest" description="Disordered" evidence="4">
    <location>
        <begin position="74"/>
        <end position="143"/>
    </location>
</feature>
<dbReference type="GO" id="GO:0031411">
    <property type="term" value="C:gas vesicle"/>
    <property type="evidence" value="ECO:0007669"/>
    <property type="project" value="UniProtKB-SubCell"/>
</dbReference>
<evidence type="ECO:0000313" key="6">
    <source>
        <dbReference type="Proteomes" id="UP000007813"/>
    </source>
</evidence>
<dbReference type="PANTHER" id="PTHR35344">
    <property type="entry name" value="GAS VESICLE STRUCTURAL PROTEIN 2-RELATED"/>
    <property type="match status" value="1"/>
</dbReference>
<evidence type="ECO:0000256" key="1">
    <source>
        <dbReference type="ARBA" id="ARBA00022987"/>
    </source>
</evidence>
<dbReference type="InterPro" id="IPR050530">
    <property type="entry name" value="GvpA"/>
</dbReference>
<dbReference type="EMBL" id="ALJD01000003">
    <property type="protein sequence ID" value="EJN60322.1"/>
    <property type="molecule type" value="Genomic_DNA"/>
</dbReference>
<proteinExistence type="inferred from homology"/>
<evidence type="ECO:0000256" key="2">
    <source>
        <dbReference type="ARBA" id="ARBA00035108"/>
    </source>
</evidence>
<feature type="compositionally biased region" description="Acidic residues" evidence="4">
    <location>
        <begin position="97"/>
        <end position="112"/>
    </location>
</feature>
<dbReference type="PANTHER" id="PTHR35344:SF4">
    <property type="entry name" value="GAS VESICLE PROTEIN A1"/>
    <property type="match status" value="1"/>
</dbReference>
<dbReference type="RefSeq" id="WP_009366039.1">
    <property type="nucleotide sequence ID" value="NZ_ALJD01000003.1"/>
</dbReference>
<dbReference type="GO" id="GO:0005198">
    <property type="term" value="F:structural molecule activity"/>
    <property type="evidence" value="ECO:0007669"/>
    <property type="project" value="InterPro"/>
</dbReference>
<dbReference type="InterPro" id="IPR000638">
    <property type="entry name" value="Gas-vesicle_GvpA-like"/>
</dbReference>
<comment type="subcellular location">
    <subcellularLocation>
        <location evidence="2">Gas vesicle</location>
    </subcellularLocation>
</comment>
<dbReference type="Proteomes" id="UP000007813">
    <property type="component" value="Unassembled WGS sequence"/>
</dbReference>
<dbReference type="PROSITE" id="PS00669">
    <property type="entry name" value="GAS_VESICLE_A_2"/>
    <property type="match status" value="1"/>
</dbReference>
<evidence type="ECO:0000256" key="3">
    <source>
        <dbReference type="ARBA" id="ARBA00035646"/>
    </source>
</evidence>
<dbReference type="NCBIfam" id="NF046090">
    <property type="entry name" value="halo_gas_GvpJ"/>
    <property type="match status" value="1"/>
</dbReference>
<reference evidence="5 6" key="1">
    <citation type="journal article" date="2012" name="J. Bacteriol.">
        <title>Draft Genome Sequence of the Extremely Halophilic Archaeon Halogranum salarium B-1T.</title>
        <authorList>
            <person name="Kim K.K."/>
            <person name="Lee K.C."/>
            <person name="Lee J.S."/>
        </authorList>
    </citation>
    <scope>NUCLEOTIDE SEQUENCE [LARGE SCALE GENOMIC DNA]</scope>
    <source>
        <strain evidence="5 6">B-1</strain>
    </source>
</reference>
<feature type="compositionally biased region" description="Low complexity" evidence="4">
    <location>
        <begin position="131"/>
        <end position="143"/>
    </location>
</feature>
<dbReference type="InterPro" id="IPR018493">
    <property type="entry name" value="GvpA-like_CS"/>
</dbReference>
<gene>
    <name evidence="5" type="ORF">HSB1_09250</name>
</gene>
<evidence type="ECO:0000313" key="5">
    <source>
        <dbReference type="EMBL" id="EJN60322.1"/>
    </source>
</evidence>
<comment type="caution">
    <text evidence="5">The sequence shown here is derived from an EMBL/GenBank/DDBJ whole genome shotgun (WGS) entry which is preliminary data.</text>
</comment>
<evidence type="ECO:0000256" key="4">
    <source>
        <dbReference type="SAM" id="MobiDB-lite"/>
    </source>
</evidence>
<dbReference type="GO" id="GO:0012506">
    <property type="term" value="C:vesicle membrane"/>
    <property type="evidence" value="ECO:0007669"/>
    <property type="project" value="InterPro"/>
</dbReference>
<feature type="compositionally biased region" description="Acidic residues" evidence="4">
    <location>
        <begin position="119"/>
        <end position="130"/>
    </location>
</feature>
<organism evidence="5 6">
    <name type="scientific">Halogranum salarium B-1</name>
    <dbReference type="NCBI Taxonomy" id="1210908"/>
    <lineage>
        <taxon>Archaea</taxon>
        <taxon>Methanobacteriati</taxon>
        <taxon>Methanobacteriota</taxon>
        <taxon>Stenosarchaea group</taxon>
        <taxon>Halobacteria</taxon>
        <taxon>Halobacteriales</taxon>
        <taxon>Haloferacaceae</taxon>
    </lineage>
</organism>
<keyword evidence="1" id="KW-0304">Gas vesicle</keyword>
<dbReference type="eggNOG" id="arCOG03093">
    <property type="taxonomic scope" value="Archaea"/>
</dbReference>
<dbReference type="AlphaFoldDB" id="J3EYC9"/>
<dbReference type="PATRIC" id="fig|1210908.3.peg.880"/>
<dbReference type="Pfam" id="PF00741">
    <property type="entry name" value="Gas_vesicle"/>
    <property type="match status" value="1"/>
</dbReference>